<dbReference type="PANTHER" id="PTHR47926:SF350">
    <property type="entry name" value="(WILD MALAYSIAN BANANA) HYPOTHETICAL PROTEIN"/>
    <property type="match status" value="1"/>
</dbReference>
<dbReference type="InterPro" id="IPR002885">
    <property type="entry name" value="PPR_rpt"/>
</dbReference>
<reference evidence="3" key="2">
    <citation type="submission" date="2023-05" db="EMBL/GenBank/DDBJ databases">
        <authorList>
            <person name="Schelkunov M.I."/>
        </authorList>
    </citation>
    <scope>NUCLEOTIDE SEQUENCE</scope>
    <source>
        <strain evidence="3">Hsosn_3</strain>
        <tissue evidence="3">Leaf</tissue>
    </source>
</reference>
<keyword evidence="1" id="KW-0677">Repeat</keyword>
<keyword evidence="4" id="KW-1185">Reference proteome</keyword>
<reference evidence="3" key="1">
    <citation type="submission" date="2023-02" db="EMBL/GenBank/DDBJ databases">
        <title>Genome of toxic invasive species Heracleum sosnowskyi carries increased number of genes despite the absence of recent whole-genome duplications.</title>
        <authorList>
            <person name="Schelkunov M."/>
            <person name="Shtratnikova V."/>
            <person name="Makarenko M."/>
            <person name="Klepikova A."/>
            <person name="Omelchenko D."/>
            <person name="Novikova G."/>
            <person name="Obukhova E."/>
            <person name="Bogdanov V."/>
            <person name="Penin A."/>
            <person name="Logacheva M."/>
        </authorList>
    </citation>
    <scope>NUCLEOTIDE SEQUENCE</scope>
    <source>
        <strain evidence="3">Hsosn_3</strain>
        <tissue evidence="3">Leaf</tissue>
    </source>
</reference>
<evidence type="ECO:0000256" key="1">
    <source>
        <dbReference type="ARBA" id="ARBA00022737"/>
    </source>
</evidence>
<accession>A0AAD8MBK0</accession>
<dbReference type="NCBIfam" id="TIGR00756">
    <property type="entry name" value="PPR"/>
    <property type="match status" value="1"/>
</dbReference>
<dbReference type="Pfam" id="PF12854">
    <property type="entry name" value="PPR_1"/>
    <property type="match status" value="1"/>
</dbReference>
<protein>
    <recommendedName>
        <fullName evidence="5">Pentatricopeptide repeat-containing protein</fullName>
    </recommendedName>
</protein>
<dbReference type="AlphaFoldDB" id="A0AAD8MBK0"/>
<dbReference type="Pfam" id="PF01535">
    <property type="entry name" value="PPR"/>
    <property type="match status" value="1"/>
</dbReference>
<comment type="caution">
    <text evidence="3">The sequence shown here is derived from an EMBL/GenBank/DDBJ whole genome shotgun (WGS) entry which is preliminary data.</text>
</comment>
<dbReference type="PANTHER" id="PTHR47926">
    <property type="entry name" value="PENTATRICOPEPTIDE REPEAT-CONTAINING PROTEIN"/>
    <property type="match status" value="1"/>
</dbReference>
<name>A0AAD8MBK0_9APIA</name>
<gene>
    <name evidence="3" type="ORF">POM88_042373</name>
</gene>
<evidence type="ECO:0000313" key="3">
    <source>
        <dbReference type="EMBL" id="KAK1366812.1"/>
    </source>
</evidence>
<dbReference type="Proteomes" id="UP001237642">
    <property type="component" value="Unassembled WGS sequence"/>
</dbReference>
<dbReference type="GO" id="GO:0009451">
    <property type="term" value="P:RNA modification"/>
    <property type="evidence" value="ECO:0007669"/>
    <property type="project" value="InterPro"/>
</dbReference>
<dbReference type="Gene3D" id="1.25.40.10">
    <property type="entry name" value="Tetratricopeptide repeat domain"/>
    <property type="match status" value="1"/>
</dbReference>
<evidence type="ECO:0000256" key="2">
    <source>
        <dbReference type="PROSITE-ProRule" id="PRU00708"/>
    </source>
</evidence>
<organism evidence="3 4">
    <name type="scientific">Heracleum sosnowskyi</name>
    <dbReference type="NCBI Taxonomy" id="360622"/>
    <lineage>
        <taxon>Eukaryota</taxon>
        <taxon>Viridiplantae</taxon>
        <taxon>Streptophyta</taxon>
        <taxon>Embryophyta</taxon>
        <taxon>Tracheophyta</taxon>
        <taxon>Spermatophyta</taxon>
        <taxon>Magnoliopsida</taxon>
        <taxon>eudicotyledons</taxon>
        <taxon>Gunneridae</taxon>
        <taxon>Pentapetalae</taxon>
        <taxon>asterids</taxon>
        <taxon>campanulids</taxon>
        <taxon>Apiales</taxon>
        <taxon>Apiaceae</taxon>
        <taxon>Apioideae</taxon>
        <taxon>apioid superclade</taxon>
        <taxon>Tordylieae</taxon>
        <taxon>Tordyliinae</taxon>
        <taxon>Heracleum</taxon>
    </lineage>
</organism>
<evidence type="ECO:0000313" key="4">
    <source>
        <dbReference type="Proteomes" id="UP001237642"/>
    </source>
</evidence>
<dbReference type="InterPro" id="IPR011990">
    <property type="entry name" value="TPR-like_helical_dom_sf"/>
</dbReference>
<sequence>MFALIGEFGLAFRVFDGSLDRSVACYTSLISGYYRNGYVDCARKVFDVMMDRNDVCCSAMVSGYISNENYSEGIWLFCELRACGNVKFNKSILVSVLSACASCMGELFTSMNLSSELR</sequence>
<dbReference type="EMBL" id="JAUIZM010000009">
    <property type="protein sequence ID" value="KAK1366812.1"/>
    <property type="molecule type" value="Genomic_DNA"/>
</dbReference>
<dbReference type="InterPro" id="IPR046960">
    <property type="entry name" value="PPR_At4g14850-like_plant"/>
</dbReference>
<proteinExistence type="predicted"/>
<evidence type="ECO:0008006" key="5">
    <source>
        <dbReference type="Google" id="ProtNLM"/>
    </source>
</evidence>
<feature type="repeat" description="PPR" evidence="2">
    <location>
        <begin position="22"/>
        <end position="56"/>
    </location>
</feature>
<dbReference type="PROSITE" id="PS51375">
    <property type="entry name" value="PPR"/>
    <property type="match status" value="1"/>
</dbReference>
<dbReference type="GO" id="GO:0003723">
    <property type="term" value="F:RNA binding"/>
    <property type="evidence" value="ECO:0007669"/>
    <property type="project" value="InterPro"/>
</dbReference>